<dbReference type="HOGENOM" id="CLU_1996127_0_0_1"/>
<feature type="region of interest" description="Disordered" evidence="1">
    <location>
        <begin position="1"/>
        <end position="64"/>
    </location>
</feature>
<reference evidence="2" key="1">
    <citation type="submission" date="2013-04" db="UniProtKB">
        <authorList>
            <consortium name="EnsemblPlants"/>
        </authorList>
    </citation>
    <scope>IDENTIFICATION</scope>
</reference>
<evidence type="ECO:0000313" key="3">
    <source>
        <dbReference type="Proteomes" id="UP000006038"/>
    </source>
</evidence>
<dbReference type="AlphaFoldDB" id="J3LHP5"/>
<evidence type="ECO:0000313" key="2">
    <source>
        <dbReference type="EnsemblPlants" id="OB02G41620.1"/>
    </source>
</evidence>
<proteinExistence type="predicted"/>
<dbReference type="Proteomes" id="UP000006038">
    <property type="component" value="Unassembled WGS sequence"/>
</dbReference>
<dbReference type="EnsemblPlants" id="OB02G41620.1">
    <property type="protein sequence ID" value="OB02G41620.1"/>
    <property type="gene ID" value="OB02G41620"/>
</dbReference>
<dbReference type="Gramene" id="OB02G41620.1">
    <property type="protein sequence ID" value="OB02G41620.1"/>
    <property type="gene ID" value="OB02G41620"/>
</dbReference>
<protein>
    <submittedName>
        <fullName evidence="2">Uncharacterized protein</fullName>
    </submittedName>
</protein>
<feature type="compositionally biased region" description="Low complexity" evidence="1">
    <location>
        <begin position="25"/>
        <end position="40"/>
    </location>
</feature>
<organism evidence="2">
    <name type="scientific">Oryza brachyantha</name>
    <name type="common">malo sina</name>
    <dbReference type="NCBI Taxonomy" id="4533"/>
    <lineage>
        <taxon>Eukaryota</taxon>
        <taxon>Viridiplantae</taxon>
        <taxon>Streptophyta</taxon>
        <taxon>Embryophyta</taxon>
        <taxon>Tracheophyta</taxon>
        <taxon>Spermatophyta</taxon>
        <taxon>Magnoliopsida</taxon>
        <taxon>Liliopsida</taxon>
        <taxon>Poales</taxon>
        <taxon>Poaceae</taxon>
        <taxon>BOP clade</taxon>
        <taxon>Oryzoideae</taxon>
        <taxon>Oryzeae</taxon>
        <taxon>Oryzinae</taxon>
        <taxon>Oryza</taxon>
    </lineage>
</organism>
<sequence>MWERAGTVAAGPWPIGGSVPRKPRLSPSPARRLRLPAVASGSPSVVRASRAGGSTRTTAPERRGAGILHRALPNGRCVSIWMSPSPYPEPTGLPPNHGTAPMVSLDAVRFSGMALGPDLTGCEES</sequence>
<evidence type="ECO:0000256" key="1">
    <source>
        <dbReference type="SAM" id="MobiDB-lite"/>
    </source>
</evidence>
<keyword evidence="3" id="KW-1185">Reference proteome</keyword>
<accession>J3LHP5</accession>
<name>J3LHP5_ORYBR</name>